<dbReference type="SUPFAM" id="SSF144232">
    <property type="entry name" value="HIT/MYND zinc finger-like"/>
    <property type="match status" value="1"/>
</dbReference>
<dbReference type="InterPro" id="IPR027974">
    <property type="entry name" value="DUF4470"/>
</dbReference>
<reference evidence="6 7" key="1">
    <citation type="submission" date="2020-05" db="EMBL/GenBank/DDBJ databases">
        <title>Identification and distribution of gene clusters putatively required for synthesis of sphingolipid metabolism inhibitors in phylogenetically diverse species of the filamentous fungus Fusarium.</title>
        <authorList>
            <person name="Kim H.-S."/>
            <person name="Busman M."/>
            <person name="Brown D.W."/>
            <person name="Divon H."/>
            <person name="Uhlig S."/>
            <person name="Proctor R.H."/>
        </authorList>
    </citation>
    <scope>NUCLEOTIDE SEQUENCE [LARGE SCALE GENOMIC DNA]</scope>
    <source>
        <strain evidence="6 7">NRRL 53147</strain>
    </source>
</reference>
<dbReference type="Pfam" id="PF14737">
    <property type="entry name" value="DUF4470"/>
    <property type="match status" value="1"/>
</dbReference>
<dbReference type="PROSITE" id="PS50865">
    <property type="entry name" value="ZF_MYND_2"/>
    <property type="match status" value="1"/>
</dbReference>
<dbReference type="Pfam" id="PF01753">
    <property type="entry name" value="zf-MYND"/>
    <property type="match status" value="1"/>
</dbReference>
<comment type="caution">
    <text evidence="6">The sequence shown here is derived from an EMBL/GenBank/DDBJ whole genome shotgun (WGS) entry which is preliminary data.</text>
</comment>
<keyword evidence="7" id="KW-1185">Reference proteome</keyword>
<evidence type="ECO:0000259" key="5">
    <source>
        <dbReference type="PROSITE" id="PS50865"/>
    </source>
</evidence>
<organism evidence="6 7">
    <name type="scientific">Fusarium mexicanum</name>
    <dbReference type="NCBI Taxonomy" id="751941"/>
    <lineage>
        <taxon>Eukaryota</taxon>
        <taxon>Fungi</taxon>
        <taxon>Dikarya</taxon>
        <taxon>Ascomycota</taxon>
        <taxon>Pezizomycotina</taxon>
        <taxon>Sordariomycetes</taxon>
        <taxon>Hypocreomycetidae</taxon>
        <taxon>Hypocreales</taxon>
        <taxon>Nectriaceae</taxon>
        <taxon>Fusarium</taxon>
        <taxon>Fusarium fujikuroi species complex</taxon>
    </lineage>
</organism>
<dbReference type="AlphaFoldDB" id="A0A8H5MT48"/>
<evidence type="ECO:0000256" key="4">
    <source>
        <dbReference type="PROSITE-ProRule" id="PRU00134"/>
    </source>
</evidence>
<sequence length="568" mass="63927">MATTSLPCANCSPDGTSSCQNHGKSSCANCRLVVYCSSECQKAHWPIHKIHCKSYLNSDSWKPGWLLQQLTPVFAPGSQVPLNNCPGANTSILGSVPALDVVKLDANEGASYQGKLSLLFAASGYLRNVVKTIAELPPGSDQPLDITINDRDLNIVGRNAIILLIALTSDDDEQAVDCIIHTWYSSFIRKSDQAVLEQRIRPLIQAVCDKTKGKPENRILGKTWVFGNRSLRLVLPKGTWDKLLSFVKAPIGLTMEKANQYRKAVTLAECHRDFLHRHYVLIPPSHRVAKQRFREDGVLLPFGVGRSEFTVPNPTLFHNPGSWPMEYSGEPLDGWSAKDVEMTQHGPATSDIYGRLFTYLRSVLKDFMSQIANKKISFQLFHLDAPNLLDHLKKGSFDRIEVSNLSDKAYRGVNVTVAVMAPLLRSSAFNPHATLITRFMGAIQENMTSADRLGFDKLDEMVTSLEGYLPEPPLPTTTWDTVVIKWMFASDLVRTFDHVFDRIARKLEFDKFPEFLNVGIKDQHTIIDKWRFRLKLKPGQQGAQQEFDRMMMGQGVTGKEFYLEWKRV</sequence>
<keyword evidence="2 4" id="KW-0863">Zinc-finger</keyword>
<proteinExistence type="predicted"/>
<evidence type="ECO:0000256" key="3">
    <source>
        <dbReference type="ARBA" id="ARBA00022833"/>
    </source>
</evidence>
<feature type="domain" description="MYND-type" evidence="5">
    <location>
        <begin position="8"/>
        <end position="52"/>
    </location>
</feature>
<keyword evidence="1" id="KW-0479">Metal-binding</keyword>
<dbReference type="PROSITE" id="PS01360">
    <property type="entry name" value="ZF_MYND_1"/>
    <property type="match status" value="1"/>
</dbReference>
<gene>
    <name evidence="6" type="ORF">FMEXI_7944</name>
</gene>
<evidence type="ECO:0000256" key="1">
    <source>
        <dbReference type="ARBA" id="ARBA00022723"/>
    </source>
</evidence>
<dbReference type="Gene3D" id="6.10.140.2220">
    <property type="match status" value="1"/>
</dbReference>
<dbReference type="Proteomes" id="UP000522262">
    <property type="component" value="Unassembled WGS sequence"/>
</dbReference>
<keyword evidence="3" id="KW-0862">Zinc</keyword>
<dbReference type="EMBL" id="JAAOAM010000181">
    <property type="protein sequence ID" value="KAF5541431.1"/>
    <property type="molecule type" value="Genomic_DNA"/>
</dbReference>
<accession>A0A8H5MT48</accession>
<name>A0A8H5MT48_9HYPO</name>
<protein>
    <recommendedName>
        <fullName evidence="5">MYND-type domain-containing protein</fullName>
    </recommendedName>
</protein>
<dbReference type="InterPro" id="IPR002893">
    <property type="entry name" value="Znf_MYND"/>
</dbReference>
<evidence type="ECO:0000256" key="2">
    <source>
        <dbReference type="ARBA" id="ARBA00022771"/>
    </source>
</evidence>
<dbReference type="GO" id="GO:0008270">
    <property type="term" value="F:zinc ion binding"/>
    <property type="evidence" value="ECO:0007669"/>
    <property type="project" value="UniProtKB-KW"/>
</dbReference>
<evidence type="ECO:0000313" key="6">
    <source>
        <dbReference type="EMBL" id="KAF5541431.1"/>
    </source>
</evidence>
<evidence type="ECO:0000313" key="7">
    <source>
        <dbReference type="Proteomes" id="UP000522262"/>
    </source>
</evidence>